<dbReference type="OrthoDB" id="9796533at2"/>
<organism evidence="2 3">
    <name type="scientific">Pantoea coffeiphila</name>
    <dbReference type="NCBI Taxonomy" id="1465635"/>
    <lineage>
        <taxon>Bacteria</taxon>
        <taxon>Pseudomonadati</taxon>
        <taxon>Pseudomonadota</taxon>
        <taxon>Gammaproteobacteria</taxon>
        <taxon>Enterobacterales</taxon>
        <taxon>Erwiniaceae</taxon>
        <taxon>Pantoea</taxon>
    </lineage>
</organism>
<accession>A0A2S9IGW7</accession>
<gene>
    <name evidence="2" type="ORF">CQW29_05000</name>
</gene>
<evidence type="ECO:0000313" key="3">
    <source>
        <dbReference type="Proteomes" id="UP000239181"/>
    </source>
</evidence>
<dbReference type="InterPro" id="IPR043129">
    <property type="entry name" value="ATPase_NBD"/>
</dbReference>
<dbReference type="InterPro" id="IPR036388">
    <property type="entry name" value="WH-like_DNA-bd_sf"/>
</dbReference>
<dbReference type="InterPro" id="IPR000600">
    <property type="entry name" value="ROK"/>
</dbReference>
<evidence type="ECO:0008006" key="4">
    <source>
        <dbReference type="Google" id="ProtNLM"/>
    </source>
</evidence>
<dbReference type="SUPFAM" id="SSF46785">
    <property type="entry name" value="Winged helix' DNA-binding domain"/>
    <property type="match status" value="1"/>
</dbReference>
<dbReference type="Gene3D" id="1.10.10.10">
    <property type="entry name" value="Winged helix-like DNA-binding domain superfamily/Winged helix DNA-binding domain"/>
    <property type="match status" value="1"/>
</dbReference>
<dbReference type="EMBL" id="PDET01000002">
    <property type="protein sequence ID" value="PRD17014.1"/>
    <property type="molecule type" value="Genomic_DNA"/>
</dbReference>
<comment type="similarity">
    <text evidence="1">Belongs to the ROK (NagC/XylR) family.</text>
</comment>
<dbReference type="RefSeq" id="WP_105591596.1">
    <property type="nucleotide sequence ID" value="NZ_PDET01000002.1"/>
</dbReference>
<reference evidence="2 3" key="1">
    <citation type="submission" date="2017-10" db="EMBL/GenBank/DDBJ databases">
        <title>Draft genome of two endophytic bacteria isolated from 'guarana' Paullinia cupana (Mart.) Ducke.</title>
        <authorList>
            <person name="Siqueira K.A."/>
            <person name="Liotti R.G."/>
            <person name="Mendes T.A."/>
            <person name="Soares M.A."/>
        </authorList>
    </citation>
    <scope>NUCLEOTIDE SEQUENCE [LARGE SCALE GENOMIC DNA]</scope>
    <source>
        <strain evidence="2 3">342</strain>
    </source>
</reference>
<protein>
    <recommendedName>
        <fullName evidence="4">ROK family protein</fullName>
    </recommendedName>
</protein>
<keyword evidence="3" id="KW-1185">Reference proteome</keyword>
<dbReference type="InterPro" id="IPR036390">
    <property type="entry name" value="WH_DNA-bd_sf"/>
</dbReference>
<dbReference type="SUPFAM" id="SSF53067">
    <property type="entry name" value="Actin-like ATPase domain"/>
    <property type="match status" value="2"/>
</dbReference>
<dbReference type="Gene3D" id="3.30.420.40">
    <property type="match status" value="2"/>
</dbReference>
<evidence type="ECO:0000256" key="1">
    <source>
        <dbReference type="ARBA" id="ARBA00006479"/>
    </source>
</evidence>
<sequence>MLLNLLHEFRESKNSKTRKLKTLYRLILNHGPIRAETLSSLAHIQSATCARLLDELSKSGLISTAELGESTGGRKPILYQINSADGYVIGIEISDIYSTVLLLNLKLDILGMVKVQNKRVEPIDRMIDGLLIKVDALLSEHNLTPKDILGIGIALDHILERDKTPPDRYESEILEIQNVIASRVGCLVTIGSGINFAALAEYRLRYKSQSQRFLFTTCDTEIRSCTIIDSVLSRLPISTAQSFGHTTIDINGLHCECGSEGCLKQYSSLAAIKNQVIQQLRLDKKSVINTLVKDESEIDYHVIFQALAMDDPLCQSVLAEAARYYGVAIANAVLIFQPDVVVCGGTLTPKNNFFALTKETIERKISAFPHIKTRIFSASDSYEIVAQGAGGAVLEKYLEE</sequence>
<dbReference type="Pfam" id="PF00480">
    <property type="entry name" value="ROK"/>
    <property type="match status" value="1"/>
</dbReference>
<name>A0A2S9IGW7_9GAMM</name>
<dbReference type="PANTHER" id="PTHR18964">
    <property type="entry name" value="ROK (REPRESSOR, ORF, KINASE) FAMILY"/>
    <property type="match status" value="1"/>
</dbReference>
<proteinExistence type="inferred from homology"/>
<evidence type="ECO:0000313" key="2">
    <source>
        <dbReference type="EMBL" id="PRD17014.1"/>
    </source>
</evidence>
<dbReference type="AlphaFoldDB" id="A0A2S9IGW7"/>
<dbReference type="PANTHER" id="PTHR18964:SF149">
    <property type="entry name" value="BIFUNCTIONAL UDP-N-ACETYLGLUCOSAMINE 2-EPIMERASE_N-ACETYLMANNOSAMINE KINASE"/>
    <property type="match status" value="1"/>
</dbReference>
<dbReference type="Proteomes" id="UP000239181">
    <property type="component" value="Unassembled WGS sequence"/>
</dbReference>
<comment type="caution">
    <text evidence="2">The sequence shown here is derived from an EMBL/GenBank/DDBJ whole genome shotgun (WGS) entry which is preliminary data.</text>
</comment>